<evidence type="ECO:0000256" key="1">
    <source>
        <dbReference type="ARBA" id="ARBA00022593"/>
    </source>
</evidence>
<accession>A0A2G4SJX6</accession>
<evidence type="ECO:0000256" key="4">
    <source>
        <dbReference type="ARBA" id="ARBA00046271"/>
    </source>
</evidence>
<evidence type="ECO:0000313" key="6">
    <source>
        <dbReference type="EMBL" id="PHZ09052.1"/>
    </source>
</evidence>
<feature type="region of interest" description="Disordered" evidence="5">
    <location>
        <begin position="1"/>
        <end position="25"/>
    </location>
</feature>
<evidence type="ECO:0008006" key="8">
    <source>
        <dbReference type="Google" id="ProtNLM"/>
    </source>
</evidence>
<dbReference type="EMBL" id="KZ303860">
    <property type="protein sequence ID" value="PHZ09052.1"/>
    <property type="molecule type" value="Genomic_DNA"/>
</dbReference>
<dbReference type="RefSeq" id="XP_023462760.1">
    <property type="nucleotide sequence ID" value="XM_023615358.1"/>
</dbReference>
<evidence type="ECO:0000256" key="3">
    <source>
        <dbReference type="ARBA" id="ARBA00023140"/>
    </source>
</evidence>
<dbReference type="InterPro" id="IPR008733">
    <property type="entry name" value="PEX11"/>
</dbReference>
<sequence length="230" mass="26363">MQNQLISSHVLPTPSPPPEPETDFKNEKIVIPKRKNWIKIVQRLLKELDGRDKMMKTIQYFIKILLHYKLIRAKHWSTMASQFSMTRKILRLGTAVGPLQEIEPKLNYHTAILLNEIINGVSDDIFCFHKLGFVSTSIGTRAEIISAYCWFIGILNDIKDQVQSLKKLQRNNGDKDKIFLAEISIIKLLMDAVFCACDIYHPSYSASAQAWSGFFSGLLAGYKLWIKFSL</sequence>
<keyword evidence="1" id="KW-0962">Peroxisome biogenesis</keyword>
<dbReference type="PANTHER" id="PTHR12652">
    <property type="entry name" value="PEROXISOMAL BIOGENESIS FACTOR 11"/>
    <property type="match status" value="1"/>
</dbReference>
<dbReference type="STRING" id="1340429.A0A2G4SJX6"/>
<keyword evidence="3" id="KW-0576">Peroxisome</keyword>
<dbReference type="PANTHER" id="PTHR12652:SF19">
    <property type="entry name" value="PEROXISOMAL BIOGENESIS FACTOR 11"/>
    <property type="match status" value="1"/>
</dbReference>
<dbReference type="GO" id="GO:0005778">
    <property type="term" value="C:peroxisomal membrane"/>
    <property type="evidence" value="ECO:0007669"/>
    <property type="project" value="UniProtKB-SubCell"/>
</dbReference>
<evidence type="ECO:0000313" key="7">
    <source>
        <dbReference type="Proteomes" id="UP000242254"/>
    </source>
</evidence>
<dbReference type="AlphaFoldDB" id="A0A2G4SJX6"/>
<gene>
    <name evidence="6" type="ORF">RHIMIDRAFT_51894</name>
</gene>
<organism evidence="6 7">
    <name type="scientific">Rhizopus microsporus ATCC 52813</name>
    <dbReference type="NCBI Taxonomy" id="1340429"/>
    <lineage>
        <taxon>Eukaryota</taxon>
        <taxon>Fungi</taxon>
        <taxon>Fungi incertae sedis</taxon>
        <taxon>Mucoromycota</taxon>
        <taxon>Mucoromycotina</taxon>
        <taxon>Mucoromycetes</taxon>
        <taxon>Mucorales</taxon>
        <taxon>Mucorineae</taxon>
        <taxon>Rhizopodaceae</taxon>
        <taxon>Rhizopus</taxon>
    </lineage>
</organism>
<dbReference type="Proteomes" id="UP000242254">
    <property type="component" value="Unassembled WGS sequence"/>
</dbReference>
<evidence type="ECO:0000256" key="5">
    <source>
        <dbReference type="SAM" id="MobiDB-lite"/>
    </source>
</evidence>
<keyword evidence="7" id="KW-1185">Reference proteome</keyword>
<dbReference type="Pfam" id="PF05648">
    <property type="entry name" value="PEX11"/>
    <property type="match status" value="1"/>
</dbReference>
<comment type="subcellular location">
    <subcellularLocation>
        <location evidence="4">Peroxisome membrane</location>
    </subcellularLocation>
</comment>
<keyword evidence="2" id="KW-0472">Membrane</keyword>
<protein>
    <recommendedName>
        <fullName evidence="8">Peroxisomal biogenesis factor 11</fullName>
    </recommendedName>
</protein>
<proteinExistence type="predicted"/>
<evidence type="ECO:0000256" key="2">
    <source>
        <dbReference type="ARBA" id="ARBA00023136"/>
    </source>
</evidence>
<dbReference type="GO" id="GO:0016559">
    <property type="term" value="P:peroxisome fission"/>
    <property type="evidence" value="ECO:0007669"/>
    <property type="project" value="InterPro"/>
</dbReference>
<dbReference type="GeneID" id="35446346"/>
<name>A0A2G4SJX6_RHIZD</name>
<reference evidence="6 7" key="1">
    <citation type="journal article" date="2016" name="Proc. Natl. Acad. Sci. U.S.A.">
        <title>Lipid metabolic changes in an early divergent fungus govern the establishment of a mutualistic symbiosis with endobacteria.</title>
        <authorList>
            <person name="Lastovetsky O.A."/>
            <person name="Gaspar M.L."/>
            <person name="Mondo S.J."/>
            <person name="LaButti K.M."/>
            <person name="Sandor L."/>
            <person name="Grigoriev I.V."/>
            <person name="Henry S.A."/>
            <person name="Pawlowska T.E."/>
        </authorList>
    </citation>
    <scope>NUCLEOTIDE SEQUENCE [LARGE SCALE GENOMIC DNA]</scope>
    <source>
        <strain evidence="6 7">ATCC 52813</strain>
    </source>
</reference>